<dbReference type="PANTHER" id="PTHR45973:SF9">
    <property type="entry name" value="LEUCINE-RICH REPEAT-CONTAINING PROTEIN 46"/>
    <property type="match status" value="1"/>
</dbReference>
<evidence type="ECO:0000256" key="4">
    <source>
        <dbReference type="ARBA" id="ARBA00023273"/>
    </source>
</evidence>
<evidence type="ECO:0000256" key="1">
    <source>
        <dbReference type="ARBA" id="ARBA00004316"/>
    </source>
</evidence>
<comment type="caution">
    <text evidence="5">The sequence shown here is derived from an EMBL/GenBank/DDBJ whole genome shotgun (WGS) entry which is preliminary data.</text>
</comment>
<comment type="subcellular location">
    <subcellularLocation>
        <location evidence="1">Cell projection</location>
    </subcellularLocation>
</comment>
<name>A0ABR3FQS4_9AGAR</name>
<protein>
    <submittedName>
        <fullName evidence="5">Uncharacterized protein</fullName>
    </submittedName>
</protein>
<accession>A0ABR3FQS4</accession>
<keyword evidence="3" id="KW-0677">Repeat</keyword>
<keyword evidence="6" id="KW-1185">Reference proteome</keyword>
<organism evidence="5 6">
    <name type="scientific">Marasmius crinis-equi</name>
    <dbReference type="NCBI Taxonomy" id="585013"/>
    <lineage>
        <taxon>Eukaryota</taxon>
        <taxon>Fungi</taxon>
        <taxon>Dikarya</taxon>
        <taxon>Basidiomycota</taxon>
        <taxon>Agaricomycotina</taxon>
        <taxon>Agaricomycetes</taxon>
        <taxon>Agaricomycetidae</taxon>
        <taxon>Agaricales</taxon>
        <taxon>Marasmiineae</taxon>
        <taxon>Marasmiaceae</taxon>
        <taxon>Marasmius</taxon>
    </lineage>
</organism>
<keyword evidence="4" id="KW-0966">Cell projection</keyword>
<sequence>MSNAFLNLLELELNGTLTTWQQFRAIIPFMPKLRAVEMGYNHLSDLSGSSSPQSSIESLNFDNNNLSDWGRLWDDLRSLSHLERIVLASNHITRIPSPEKHQVNPVLKHISLLSNLLDSWKDIDALSLWFPGLLTLSITGNPLVETSEDARYSRQFIIARVPTLAALDAAAVSTRERTDSEIFYLSHISQQPNFDAGSTALLREHPRWDVLCQRYGVPDRVSKHPEHSEKLSSKLFGIHLRRVRAPTPEQRLVESAEAMPLRVLPTMTLKVFRLKVRKTMKVQPQEEMTLWVLMPDGKWIELGIERDGQDLEWLGLEEGSQLACCTSNSS</sequence>
<dbReference type="Pfam" id="PF14580">
    <property type="entry name" value="LRR_9"/>
    <property type="match status" value="1"/>
</dbReference>
<dbReference type="InterPro" id="IPR050576">
    <property type="entry name" value="Cilia_flagella_integrity"/>
</dbReference>
<dbReference type="Proteomes" id="UP001465976">
    <property type="component" value="Unassembled WGS sequence"/>
</dbReference>
<keyword evidence="2" id="KW-0433">Leucine-rich repeat</keyword>
<evidence type="ECO:0000256" key="2">
    <source>
        <dbReference type="ARBA" id="ARBA00022614"/>
    </source>
</evidence>
<evidence type="ECO:0000313" key="6">
    <source>
        <dbReference type="Proteomes" id="UP001465976"/>
    </source>
</evidence>
<dbReference type="EMBL" id="JBAHYK010000136">
    <property type="protein sequence ID" value="KAL0577801.1"/>
    <property type="molecule type" value="Genomic_DNA"/>
</dbReference>
<evidence type="ECO:0000313" key="5">
    <source>
        <dbReference type="EMBL" id="KAL0577801.1"/>
    </source>
</evidence>
<gene>
    <name evidence="5" type="ORF">V5O48_004168</name>
</gene>
<dbReference type="PANTHER" id="PTHR45973">
    <property type="entry name" value="PROTEIN PHOSPHATASE 1 REGULATORY SUBUNIT SDS22-RELATED"/>
    <property type="match status" value="1"/>
</dbReference>
<dbReference type="InterPro" id="IPR032675">
    <property type="entry name" value="LRR_dom_sf"/>
</dbReference>
<proteinExistence type="predicted"/>
<dbReference type="Gene3D" id="3.80.10.10">
    <property type="entry name" value="Ribonuclease Inhibitor"/>
    <property type="match status" value="1"/>
</dbReference>
<dbReference type="SUPFAM" id="SSF52047">
    <property type="entry name" value="RNI-like"/>
    <property type="match status" value="1"/>
</dbReference>
<evidence type="ECO:0000256" key="3">
    <source>
        <dbReference type="ARBA" id="ARBA00022737"/>
    </source>
</evidence>
<reference evidence="5 6" key="1">
    <citation type="submission" date="2024-02" db="EMBL/GenBank/DDBJ databases">
        <title>A draft genome for the cacao thread blight pathogen Marasmius crinis-equi.</title>
        <authorList>
            <person name="Cohen S.P."/>
            <person name="Baruah I.K."/>
            <person name="Amoako-Attah I."/>
            <person name="Bukari Y."/>
            <person name="Meinhardt L.W."/>
            <person name="Bailey B.A."/>
        </authorList>
    </citation>
    <scope>NUCLEOTIDE SEQUENCE [LARGE SCALE GENOMIC DNA]</scope>
    <source>
        <strain evidence="5 6">GH-76</strain>
    </source>
</reference>